<protein>
    <submittedName>
        <fullName evidence="1">Uncharacterized protein</fullName>
    </submittedName>
</protein>
<dbReference type="Proteomes" id="UP000635565">
    <property type="component" value="Unassembled WGS sequence"/>
</dbReference>
<keyword evidence="2" id="KW-1185">Reference proteome</keyword>
<gene>
    <name evidence="1" type="ORF">KSZ_73300</name>
</gene>
<accession>A0ABQ3VSR8</accession>
<reference evidence="1 2" key="1">
    <citation type="journal article" date="2021" name="Int. J. Syst. Evol. Microbiol.">
        <title>Reticulibacter mediterranei gen. nov., sp. nov., within the new family Reticulibacteraceae fam. nov., and Ktedonospora formicarum gen. nov., sp. nov., Ktedonobacter robiniae sp. nov., Dictyobacter formicarum sp. nov. and Dictyobacter arantiisoli sp. nov., belonging to the class Ktedonobacteria.</title>
        <authorList>
            <person name="Yabe S."/>
            <person name="Zheng Y."/>
            <person name="Wang C.M."/>
            <person name="Sakai Y."/>
            <person name="Abe K."/>
            <person name="Yokota A."/>
            <person name="Donadio S."/>
            <person name="Cavaletti L."/>
            <person name="Monciardini P."/>
        </authorList>
    </citation>
    <scope>NUCLEOTIDE SEQUENCE [LARGE SCALE GENOMIC DNA]</scope>
    <source>
        <strain evidence="1 2">SOSP1-9</strain>
    </source>
</reference>
<organism evidence="1 2">
    <name type="scientific">Dictyobacter formicarum</name>
    <dbReference type="NCBI Taxonomy" id="2778368"/>
    <lineage>
        <taxon>Bacteria</taxon>
        <taxon>Bacillati</taxon>
        <taxon>Chloroflexota</taxon>
        <taxon>Ktedonobacteria</taxon>
        <taxon>Ktedonobacterales</taxon>
        <taxon>Dictyobacteraceae</taxon>
        <taxon>Dictyobacter</taxon>
    </lineage>
</organism>
<evidence type="ECO:0000313" key="1">
    <source>
        <dbReference type="EMBL" id="GHO89324.1"/>
    </source>
</evidence>
<proteinExistence type="predicted"/>
<evidence type="ECO:0000313" key="2">
    <source>
        <dbReference type="Proteomes" id="UP000635565"/>
    </source>
</evidence>
<name>A0ABQ3VSR8_9CHLR</name>
<comment type="caution">
    <text evidence="1">The sequence shown here is derived from an EMBL/GenBank/DDBJ whole genome shotgun (WGS) entry which is preliminary data.</text>
</comment>
<sequence length="60" mass="6685">MEILPGQVGLHPPAPFLHENKVLRERDRQIEEAAAPQMAAPGRSFLQLQLALEIMLAEVL</sequence>
<dbReference type="EMBL" id="BNJJ01000034">
    <property type="protein sequence ID" value="GHO89324.1"/>
    <property type="molecule type" value="Genomic_DNA"/>
</dbReference>